<organism evidence="1 2">
    <name type="scientific">Sphingomonas metalli</name>
    <dbReference type="NCBI Taxonomy" id="1779358"/>
    <lineage>
        <taxon>Bacteria</taxon>
        <taxon>Pseudomonadati</taxon>
        <taxon>Pseudomonadota</taxon>
        <taxon>Alphaproteobacteria</taxon>
        <taxon>Sphingomonadales</taxon>
        <taxon>Sphingomonadaceae</taxon>
        <taxon>Sphingomonas</taxon>
    </lineage>
</organism>
<reference evidence="1" key="1">
    <citation type="journal article" date="2014" name="Int. J. Syst. Evol. Microbiol.">
        <title>Complete genome sequence of Corynebacterium casei LMG S-19264T (=DSM 44701T), isolated from a smear-ripened cheese.</title>
        <authorList>
            <consortium name="US DOE Joint Genome Institute (JGI-PGF)"/>
            <person name="Walter F."/>
            <person name="Albersmeier A."/>
            <person name="Kalinowski J."/>
            <person name="Ruckert C."/>
        </authorList>
    </citation>
    <scope>NUCLEOTIDE SEQUENCE</scope>
    <source>
        <strain evidence="1">CGMCC 1.15330</strain>
    </source>
</reference>
<reference evidence="1" key="2">
    <citation type="submission" date="2020-09" db="EMBL/GenBank/DDBJ databases">
        <authorList>
            <person name="Sun Q."/>
            <person name="Zhou Y."/>
        </authorList>
    </citation>
    <scope>NUCLEOTIDE SEQUENCE</scope>
    <source>
        <strain evidence="1">CGMCC 1.15330</strain>
    </source>
</reference>
<gene>
    <name evidence="1" type="ORF">GCM10011380_32840</name>
</gene>
<dbReference type="EMBL" id="BMIH01000005">
    <property type="protein sequence ID" value="GGB40809.1"/>
    <property type="molecule type" value="Genomic_DNA"/>
</dbReference>
<dbReference type="Proteomes" id="UP000623067">
    <property type="component" value="Unassembled WGS sequence"/>
</dbReference>
<comment type="caution">
    <text evidence="1">The sequence shown here is derived from an EMBL/GenBank/DDBJ whole genome shotgun (WGS) entry which is preliminary data.</text>
</comment>
<sequence>MVGEATRLIQLHGIEALSVVDGWAQSATLTFDDARSSIVQIADEIRQRLCTPVVAAPIEL</sequence>
<accession>A0A916WX46</accession>
<proteinExistence type="predicted"/>
<name>A0A916WX46_9SPHN</name>
<keyword evidence="2" id="KW-1185">Reference proteome</keyword>
<evidence type="ECO:0000313" key="2">
    <source>
        <dbReference type="Proteomes" id="UP000623067"/>
    </source>
</evidence>
<dbReference type="AlphaFoldDB" id="A0A916WX46"/>
<evidence type="ECO:0000313" key="1">
    <source>
        <dbReference type="EMBL" id="GGB40809.1"/>
    </source>
</evidence>
<protein>
    <submittedName>
        <fullName evidence="1">Uncharacterized protein</fullName>
    </submittedName>
</protein>